<dbReference type="Proteomes" id="UP000007801">
    <property type="component" value="Unassembled WGS sequence"/>
</dbReference>
<dbReference type="GeneID" id="6495117"/>
<protein>
    <submittedName>
        <fullName evidence="1">Uncharacterized protein</fullName>
    </submittedName>
</protein>
<dbReference type="InParanoid" id="B3MHK4"/>
<proteinExistence type="predicted"/>
<dbReference type="EMBL" id="CH902619">
    <property type="protein sequence ID" value="EDV35840.2"/>
    <property type="molecule type" value="Genomic_DNA"/>
</dbReference>
<gene>
    <name evidence="1" type="primary">Dana\GF12265</name>
    <name evidence="1" type="synonym">dana_GLEANR_12271</name>
    <name evidence="1" type="ORF">GF12265</name>
</gene>
<reference evidence="1 2" key="1">
    <citation type="journal article" date="2007" name="Nature">
        <title>Evolution of genes and genomes on the Drosophila phylogeny.</title>
        <authorList>
            <consortium name="Drosophila 12 Genomes Consortium"/>
            <person name="Clark A.G."/>
            <person name="Eisen M.B."/>
            <person name="Smith D.R."/>
            <person name="Bergman C.M."/>
            <person name="Oliver B."/>
            <person name="Markow T.A."/>
            <person name="Kaufman T.C."/>
            <person name="Kellis M."/>
            <person name="Gelbart W."/>
            <person name="Iyer V.N."/>
            <person name="Pollard D.A."/>
            <person name="Sackton T.B."/>
            <person name="Larracuente A.M."/>
            <person name="Singh N.D."/>
            <person name="Abad J.P."/>
            <person name="Abt D.N."/>
            <person name="Adryan B."/>
            <person name="Aguade M."/>
            <person name="Akashi H."/>
            <person name="Anderson W.W."/>
            <person name="Aquadro C.F."/>
            <person name="Ardell D.H."/>
            <person name="Arguello R."/>
            <person name="Artieri C.G."/>
            <person name="Barbash D.A."/>
            <person name="Barker D."/>
            <person name="Barsanti P."/>
            <person name="Batterham P."/>
            <person name="Batzoglou S."/>
            <person name="Begun D."/>
            <person name="Bhutkar A."/>
            <person name="Blanco E."/>
            <person name="Bosak S.A."/>
            <person name="Bradley R.K."/>
            <person name="Brand A.D."/>
            <person name="Brent M.R."/>
            <person name="Brooks A.N."/>
            <person name="Brown R.H."/>
            <person name="Butlin R.K."/>
            <person name="Caggese C."/>
            <person name="Calvi B.R."/>
            <person name="Bernardo de Carvalho A."/>
            <person name="Caspi A."/>
            <person name="Castrezana S."/>
            <person name="Celniker S.E."/>
            <person name="Chang J.L."/>
            <person name="Chapple C."/>
            <person name="Chatterji S."/>
            <person name="Chinwalla A."/>
            <person name="Civetta A."/>
            <person name="Clifton S.W."/>
            <person name="Comeron J.M."/>
            <person name="Costello J.C."/>
            <person name="Coyne J.A."/>
            <person name="Daub J."/>
            <person name="David R.G."/>
            <person name="Delcher A.L."/>
            <person name="Delehaunty K."/>
            <person name="Do C.B."/>
            <person name="Ebling H."/>
            <person name="Edwards K."/>
            <person name="Eickbush T."/>
            <person name="Evans J.D."/>
            <person name="Filipski A."/>
            <person name="Findeiss S."/>
            <person name="Freyhult E."/>
            <person name="Fulton L."/>
            <person name="Fulton R."/>
            <person name="Garcia A.C."/>
            <person name="Gardiner A."/>
            <person name="Garfield D.A."/>
            <person name="Garvin B.E."/>
            <person name="Gibson G."/>
            <person name="Gilbert D."/>
            <person name="Gnerre S."/>
            <person name="Godfrey J."/>
            <person name="Good R."/>
            <person name="Gotea V."/>
            <person name="Gravely B."/>
            <person name="Greenberg A.J."/>
            <person name="Griffiths-Jones S."/>
            <person name="Gross S."/>
            <person name="Guigo R."/>
            <person name="Gustafson E.A."/>
            <person name="Haerty W."/>
            <person name="Hahn M.W."/>
            <person name="Halligan D.L."/>
            <person name="Halpern A.L."/>
            <person name="Halter G.M."/>
            <person name="Han M.V."/>
            <person name="Heger A."/>
            <person name="Hillier L."/>
            <person name="Hinrichs A.S."/>
            <person name="Holmes I."/>
            <person name="Hoskins R.A."/>
            <person name="Hubisz M.J."/>
            <person name="Hultmark D."/>
            <person name="Huntley M.A."/>
            <person name="Jaffe D.B."/>
            <person name="Jagadeeshan S."/>
            <person name="Jeck W.R."/>
            <person name="Johnson J."/>
            <person name="Jones C.D."/>
            <person name="Jordan W.C."/>
            <person name="Karpen G.H."/>
            <person name="Kataoka E."/>
            <person name="Keightley P.D."/>
            <person name="Kheradpour P."/>
            <person name="Kirkness E.F."/>
            <person name="Koerich L.B."/>
            <person name="Kristiansen K."/>
            <person name="Kudrna D."/>
            <person name="Kulathinal R.J."/>
            <person name="Kumar S."/>
            <person name="Kwok R."/>
            <person name="Lander E."/>
            <person name="Langley C.H."/>
            <person name="Lapoint R."/>
            <person name="Lazzaro B.P."/>
            <person name="Lee S.J."/>
            <person name="Levesque L."/>
            <person name="Li R."/>
            <person name="Lin C.F."/>
            <person name="Lin M.F."/>
            <person name="Lindblad-Toh K."/>
            <person name="Llopart A."/>
            <person name="Long M."/>
            <person name="Low L."/>
            <person name="Lozovsky E."/>
            <person name="Lu J."/>
            <person name="Luo M."/>
            <person name="Machado C.A."/>
            <person name="Makalowski W."/>
            <person name="Marzo M."/>
            <person name="Matsuda M."/>
            <person name="Matzkin L."/>
            <person name="McAllister B."/>
            <person name="McBride C.S."/>
            <person name="McKernan B."/>
            <person name="McKernan K."/>
            <person name="Mendez-Lago M."/>
            <person name="Minx P."/>
            <person name="Mollenhauer M.U."/>
            <person name="Montooth K."/>
            <person name="Mount S.M."/>
            <person name="Mu X."/>
            <person name="Myers E."/>
            <person name="Negre B."/>
            <person name="Newfeld S."/>
            <person name="Nielsen R."/>
            <person name="Noor M.A."/>
            <person name="O'Grady P."/>
            <person name="Pachter L."/>
            <person name="Papaceit M."/>
            <person name="Parisi M.J."/>
            <person name="Parisi M."/>
            <person name="Parts L."/>
            <person name="Pedersen J.S."/>
            <person name="Pesole G."/>
            <person name="Phillippy A.M."/>
            <person name="Ponting C.P."/>
            <person name="Pop M."/>
            <person name="Porcelli D."/>
            <person name="Powell J.R."/>
            <person name="Prohaska S."/>
            <person name="Pruitt K."/>
            <person name="Puig M."/>
            <person name="Quesneville H."/>
            <person name="Ram K.R."/>
            <person name="Rand D."/>
            <person name="Rasmussen M.D."/>
            <person name="Reed L.K."/>
            <person name="Reenan R."/>
            <person name="Reily A."/>
            <person name="Remington K.A."/>
            <person name="Rieger T.T."/>
            <person name="Ritchie M.G."/>
            <person name="Robin C."/>
            <person name="Rogers Y.H."/>
            <person name="Rohde C."/>
            <person name="Rozas J."/>
            <person name="Rubenfield M.J."/>
            <person name="Ruiz A."/>
            <person name="Russo S."/>
            <person name="Salzberg S.L."/>
            <person name="Sanchez-Gracia A."/>
            <person name="Saranga D.J."/>
            <person name="Sato H."/>
            <person name="Schaeffer S.W."/>
            <person name="Schatz M.C."/>
            <person name="Schlenke T."/>
            <person name="Schwartz R."/>
            <person name="Segarra C."/>
            <person name="Singh R.S."/>
            <person name="Sirot L."/>
            <person name="Sirota M."/>
            <person name="Sisneros N.B."/>
            <person name="Smith C.D."/>
            <person name="Smith T.F."/>
            <person name="Spieth J."/>
            <person name="Stage D.E."/>
            <person name="Stark A."/>
            <person name="Stephan W."/>
            <person name="Strausberg R.L."/>
            <person name="Strempel S."/>
            <person name="Sturgill D."/>
            <person name="Sutton G."/>
            <person name="Sutton G.G."/>
            <person name="Tao W."/>
            <person name="Teichmann S."/>
            <person name="Tobari Y.N."/>
            <person name="Tomimura Y."/>
            <person name="Tsolas J.M."/>
            <person name="Valente V.L."/>
            <person name="Venter E."/>
            <person name="Venter J.C."/>
            <person name="Vicario S."/>
            <person name="Vieira F.G."/>
            <person name="Vilella A.J."/>
            <person name="Villasante A."/>
            <person name="Walenz B."/>
            <person name="Wang J."/>
            <person name="Wasserman M."/>
            <person name="Watts T."/>
            <person name="Wilson D."/>
            <person name="Wilson R.K."/>
            <person name="Wing R.A."/>
            <person name="Wolfner M.F."/>
            <person name="Wong A."/>
            <person name="Wong G.K."/>
            <person name="Wu C.I."/>
            <person name="Wu G."/>
            <person name="Yamamoto D."/>
            <person name="Yang H.P."/>
            <person name="Yang S.P."/>
            <person name="Yorke J.A."/>
            <person name="Yoshida K."/>
            <person name="Zdobnov E."/>
            <person name="Zhang P."/>
            <person name="Zhang Y."/>
            <person name="Zimin A.V."/>
            <person name="Baldwin J."/>
            <person name="Abdouelleil A."/>
            <person name="Abdulkadir J."/>
            <person name="Abebe A."/>
            <person name="Abera B."/>
            <person name="Abreu J."/>
            <person name="Acer S.C."/>
            <person name="Aftuck L."/>
            <person name="Alexander A."/>
            <person name="An P."/>
            <person name="Anderson E."/>
            <person name="Anderson S."/>
            <person name="Arachi H."/>
            <person name="Azer M."/>
            <person name="Bachantsang P."/>
            <person name="Barry A."/>
            <person name="Bayul T."/>
            <person name="Berlin A."/>
            <person name="Bessette D."/>
            <person name="Bloom T."/>
            <person name="Blye J."/>
            <person name="Boguslavskiy L."/>
            <person name="Bonnet C."/>
            <person name="Boukhgalter B."/>
            <person name="Bourzgui I."/>
            <person name="Brown A."/>
            <person name="Cahill P."/>
            <person name="Channer S."/>
            <person name="Cheshatsang Y."/>
            <person name="Chuda L."/>
            <person name="Citroen M."/>
            <person name="Collymore A."/>
            <person name="Cooke P."/>
            <person name="Costello M."/>
            <person name="D'Aco K."/>
            <person name="Daza R."/>
            <person name="De Haan G."/>
            <person name="DeGray S."/>
            <person name="DeMaso C."/>
            <person name="Dhargay N."/>
            <person name="Dooley K."/>
            <person name="Dooley E."/>
            <person name="Doricent M."/>
            <person name="Dorje P."/>
            <person name="Dorjee K."/>
            <person name="Dupes A."/>
            <person name="Elong R."/>
            <person name="Falk J."/>
            <person name="Farina A."/>
            <person name="Faro S."/>
            <person name="Ferguson D."/>
            <person name="Fisher S."/>
            <person name="Foley C.D."/>
            <person name="Franke A."/>
            <person name="Friedrich D."/>
            <person name="Gadbois L."/>
            <person name="Gearin G."/>
            <person name="Gearin C.R."/>
            <person name="Giannoukos G."/>
            <person name="Goode T."/>
            <person name="Graham J."/>
            <person name="Grandbois E."/>
            <person name="Grewal S."/>
            <person name="Gyaltsen K."/>
            <person name="Hafez N."/>
            <person name="Hagos B."/>
            <person name="Hall J."/>
            <person name="Henson C."/>
            <person name="Hollinger A."/>
            <person name="Honan T."/>
            <person name="Huard M.D."/>
            <person name="Hughes L."/>
            <person name="Hurhula B."/>
            <person name="Husby M.E."/>
            <person name="Kamat A."/>
            <person name="Kanga B."/>
            <person name="Kashin S."/>
            <person name="Khazanovich D."/>
            <person name="Kisner P."/>
            <person name="Lance K."/>
            <person name="Lara M."/>
            <person name="Lee W."/>
            <person name="Lennon N."/>
            <person name="Letendre F."/>
            <person name="LeVine R."/>
            <person name="Lipovsky A."/>
            <person name="Liu X."/>
            <person name="Liu J."/>
            <person name="Liu S."/>
            <person name="Lokyitsang T."/>
            <person name="Lokyitsang Y."/>
            <person name="Lubonja R."/>
            <person name="Lui A."/>
            <person name="MacDonald P."/>
            <person name="Magnisalis V."/>
            <person name="Maru K."/>
            <person name="Matthews C."/>
            <person name="McCusker W."/>
            <person name="McDonough S."/>
            <person name="Mehta T."/>
            <person name="Meldrim J."/>
            <person name="Meneus L."/>
            <person name="Mihai O."/>
            <person name="Mihalev A."/>
            <person name="Mihova T."/>
            <person name="Mittelman R."/>
            <person name="Mlenga V."/>
            <person name="Montmayeur A."/>
            <person name="Mulrain L."/>
            <person name="Navidi A."/>
            <person name="Naylor J."/>
            <person name="Negash T."/>
            <person name="Nguyen T."/>
            <person name="Nguyen N."/>
            <person name="Nicol R."/>
            <person name="Norbu C."/>
            <person name="Norbu N."/>
            <person name="Novod N."/>
            <person name="O'Neill B."/>
            <person name="Osman S."/>
            <person name="Markiewicz E."/>
            <person name="Oyono O.L."/>
            <person name="Patti C."/>
            <person name="Phunkhang P."/>
            <person name="Pierre F."/>
            <person name="Priest M."/>
            <person name="Raghuraman S."/>
            <person name="Rege F."/>
            <person name="Reyes R."/>
            <person name="Rise C."/>
            <person name="Rogov P."/>
            <person name="Ross K."/>
            <person name="Ryan E."/>
            <person name="Settipalli S."/>
            <person name="Shea T."/>
            <person name="Sherpa N."/>
            <person name="Shi L."/>
            <person name="Shih D."/>
            <person name="Sparrow T."/>
            <person name="Spaulding J."/>
            <person name="Stalker J."/>
            <person name="Stange-Thomann N."/>
            <person name="Stavropoulos S."/>
            <person name="Stone C."/>
            <person name="Strader C."/>
            <person name="Tesfaye S."/>
            <person name="Thomson T."/>
            <person name="Thoulutsang Y."/>
            <person name="Thoulutsang D."/>
            <person name="Topham K."/>
            <person name="Topping I."/>
            <person name="Tsamla T."/>
            <person name="Vassiliev H."/>
            <person name="Vo A."/>
            <person name="Wangchuk T."/>
            <person name="Wangdi T."/>
            <person name="Weiand M."/>
            <person name="Wilkinson J."/>
            <person name="Wilson A."/>
            <person name="Yadav S."/>
            <person name="Young G."/>
            <person name="Yu Q."/>
            <person name="Zembek L."/>
            <person name="Zhong D."/>
            <person name="Zimmer A."/>
            <person name="Zwirko Z."/>
            <person name="Jaffe D.B."/>
            <person name="Alvarez P."/>
            <person name="Brockman W."/>
            <person name="Butler J."/>
            <person name="Chin C."/>
            <person name="Gnerre S."/>
            <person name="Grabherr M."/>
            <person name="Kleber M."/>
            <person name="Mauceli E."/>
            <person name="MacCallum I."/>
        </authorList>
    </citation>
    <scope>NUCLEOTIDE SEQUENCE [LARGE SCALE GENOMIC DNA]</scope>
    <source>
        <strain evidence="2">Tucson 14024-0371.13</strain>
    </source>
</reference>
<keyword evidence="2" id="KW-1185">Reference proteome</keyword>
<evidence type="ECO:0000313" key="1">
    <source>
        <dbReference type="EMBL" id="EDV35840.2"/>
    </source>
</evidence>
<dbReference type="OrthoDB" id="7845931at2759"/>
<dbReference type="AlphaFoldDB" id="B3MHK4"/>
<dbReference type="HOGENOM" id="CLU_2099352_0_0_1"/>
<dbReference type="KEGG" id="dan:6495117"/>
<organism evidence="1 2">
    <name type="scientific">Drosophila ananassae</name>
    <name type="common">Fruit fly</name>
    <dbReference type="NCBI Taxonomy" id="7217"/>
    <lineage>
        <taxon>Eukaryota</taxon>
        <taxon>Metazoa</taxon>
        <taxon>Ecdysozoa</taxon>
        <taxon>Arthropoda</taxon>
        <taxon>Hexapoda</taxon>
        <taxon>Insecta</taxon>
        <taxon>Pterygota</taxon>
        <taxon>Neoptera</taxon>
        <taxon>Endopterygota</taxon>
        <taxon>Diptera</taxon>
        <taxon>Brachycera</taxon>
        <taxon>Muscomorpha</taxon>
        <taxon>Ephydroidea</taxon>
        <taxon>Drosophilidae</taxon>
        <taxon>Drosophila</taxon>
        <taxon>Sophophora</taxon>
    </lineage>
</organism>
<dbReference type="FunCoup" id="B3MHK4">
    <property type="interactions" value="3"/>
</dbReference>
<sequence length="89" mass="10232">MGLKRFLNSMTRTFPMRTSKPGTVAEGFPPVFNRDGMWNVAGRQQDQPKSQSPANLEKYKEQVLVYPAGSRKRSWLLWRGICENKVSRS</sequence>
<name>B3MHK4_DROAN</name>
<accession>B3MHK4</accession>
<dbReference type="STRING" id="7217.B3MHK4"/>
<evidence type="ECO:0000313" key="2">
    <source>
        <dbReference type="Proteomes" id="UP000007801"/>
    </source>
</evidence>